<sequence>MGPQRDDVWREKGIIQAIPDEGLKVKWRVPVAGGYSGPAVAGGRVFLTDYVADSNEIVNDSGARQKRTGKERIQAFDEKTGKQLWEYAYDRPYEISYAVGPRSTPTVDGALVYMLGAEGDLICLDVETGGLVWRQSLKDDFGAEIPTWGCASHPLVYGDLLITMVGGEGQGVMAFDKKSGEVAWKALDCKMGYAPPAVIEAGKTKQLIVYHPEGVVSLNPENGKVYWEIGLTPAYEMSIARPMVEGNKMYASGIRTESVMMQLDDEKPAAKELWRGKPKNGVYSGTSTPLFVDGVIYGSDCNDGCLVAVDAKNGDRLWTTFEATRPDVTRFLSHGTCFLTRIGDTNRYLIFSEVGDLLVAELTRDGFKSLGHFHVLEPTSEAFGRGVVWTHPAFANKTGYFRNDKEVVAVDLEAN</sequence>
<organism evidence="2 3">
    <name type="scientific">Blastopirellula marina</name>
    <dbReference type="NCBI Taxonomy" id="124"/>
    <lineage>
        <taxon>Bacteria</taxon>
        <taxon>Pseudomonadati</taxon>
        <taxon>Planctomycetota</taxon>
        <taxon>Planctomycetia</taxon>
        <taxon>Pirellulales</taxon>
        <taxon>Pirellulaceae</taxon>
        <taxon>Blastopirellula</taxon>
    </lineage>
</organism>
<feature type="domain" description="Pyrrolo-quinoline quinone repeat" evidence="1">
    <location>
        <begin position="70"/>
        <end position="320"/>
    </location>
</feature>
<protein>
    <submittedName>
        <fullName evidence="2">Pyrrolo-quinoline quinone</fullName>
    </submittedName>
</protein>
<evidence type="ECO:0000313" key="2">
    <source>
        <dbReference type="EMBL" id="PQO41010.1"/>
    </source>
</evidence>
<comment type="caution">
    <text evidence="2">The sequence shown here is derived from an EMBL/GenBank/DDBJ whole genome shotgun (WGS) entry which is preliminary data.</text>
</comment>
<dbReference type="EMBL" id="PUIB01000007">
    <property type="protein sequence ID" value="PQO41010.1"/>
    <property type="molecule type" value="Genomic_DNA"/>
</dbReference>
<evidence type="ECO:0000313" key="3">
    <source>
        <dbReference type="Proteomes" id="UP000239388"/>
    </source>
</evidence>
<dbReference type="PANTHER" id="PTHR34512">
    <property type="entry name" value="CELL SURFACE PROTEIN"/>
    <property type="match status" value="1"/>
</dbReference>
<dbReference type="Proteomes" id="UP000239388">
    <property type="component" value="Unassembled WGS sequence"/>
</dbReference>
<dbReference type="PANTHER" id="PTHR34512:SF30">
    <property type="entry name" value="OUTER MEMBRANE PROTEIN ASSEMBLY FACTOR BAMB"/>
    <property type="match status" value="1"/>
</dbReference>
<dbReference type="InterPro" id="IPR015943">
    <property type="entry name" value="WD40/YVTN_repeat-like_dom_sf"/>
</dbReference>
<gene>
    <name evidence="2" type="ORF">C5Y98_05300</name>
</gene>
<dbReference type="OrthoDB" id="4726955at2"/>
<dbReference type="AlphaFoldDB" id="A0A2S8G9M7"/>
<accession>A0A2S8G9M7</accession>
<name>A0A2S8G9M7_9BACT</name>
<dbReference type="Gene3D" id="2.130.10.10">
    <property type="entry name" value="YVTN repeat-like/Quinoprotein amine dehydrogenase"/>
    <property type="match status" value="1"/>
</dbReference>
<dbReference type="InterPro" id="IPR011047">
    <property type="entry name" value="Quinoprotein_ADH-like_sf"/>
</dbReference>
<dbReference type="InterPro" id="IPR002372">
    <property type="entry name" value="PQQ_rpt_dom"/>
</dbReference>
<reference evidence="2 3" key="1">
    <citation type="submission" date="2018-02" db="EMBL/GenBank/DDBJ databases">
        <title>Comparative genomes isolates from brazilian mangrove.</title>
        <authorList>
            <person name="Araujo J.E."/>
            <person name="Taketani R.G."/>
            <person name="Silva M.C.P."/>
            <person name="Loureco M.V."/>
            <person name="Andreote F.D."/>
        </authorList>
    </citation>
    <scope>NUCLEOTIDE SEQUENCE [LARGE SCALE GENOMIC DNA]</scope>
    <source>
        <strain evidence="2 3">NAP PRIS-MGV</strain>
    </source>
</reference>
<dbReference type="SUPFAM" id="SSF50998">
    <property type="entry name" value="Quinoprotein alcohol dehydrogenase-like"/>
    <property type="match status" value="2"/>
</dbReference>
<dbReference type="Pfam" id="PF13360">
    <property type="entry name" value="PQQ_2"/>
    <property type="match status" value="1"/>
</dbReference>
<evidence type="ECO:0000259" key="1">
    <source>
        <dbReference type="Pfam" id="PF13360"/>
    </source>
</evidence>
<dbReference type="InterPro" id="IPR018391">
    <property type="entry name" value="PQQ_b-propeller_rpt"/>
</dbReference>
<proteinExistence type="predicted"/>
<dbReference type="SMART" id="SM00564">
    <property type="entry name" value="PQQ"/>
    <property type="match status" value="4"/>
</dbReference>